<comment type="caution">
    <text evidence="4">The sequence shown here is derived from an EMBL/GenBank/DDBJ whole genome shotgun (WGS) entry which is preliminary data.</text>
</comment>
<keyword evidence="4" id="KW-0808">Transferase</keyword>
<organism evidence="4 5">
    <name type="scientific">Idiomarina tyrosinivorans</name>
    <dbReference type="NCBI Taxonomy" id="1445662"/>
    <lineage>
        <taxon>Bacteria</taxon>
        <taxon>Pseudomonadati</taxon>
        <taxon>Pseudomonadota</taxon>
        <taxon>Gammaproteobacteria</taxon>
        <taxon>Alteromonadales</taxon>
        <taxon>Idiomarinaceae</taxon>
        <taxon>Idiomarina</taxon>
    </lineage>
</organism>
<gene>
    <name evidence="4" type="ORF">CWI84_06885</name>
</gene>
<sequence length="115" mass="13105">MTQATAIDTELLEQYAQALGVEGLAQTLETFDKVIEGYWAILLQSFEQKNDQALRQQAHKVKGACRSLGMLGLAEPMEAIEKNDWQWPEAETLLQTFDSRLAPQREAVVKWLQQR</sequence>
<dbReference type="SUPFAM" id="SSF47226">
    <property type="entry name" value="Histidine-containing phosphotransfer domain, HPT domain"/>
    <property type="match status" value="1"/>
</dbReference>
<keyword evidence="2" id="KW-0597">Phosphoprotein</keyword>
<evidence type="ECO:0000256" key="2">
    <source>
        <dbReference type="PROSITE-ProRule" id="PRU00110"/>
    </source>
</evidence>
<dbReference type="InterPro" id="IPR008207">
    <property type="entry name" value="Sig_transdc_His_kin_Hpt_dom"/>
</dbReference>
<accession>A0A432ZR15</accession>
<dbReference type="InterPro" id="IPR036641">
    <property type="entry name" value="HPT_dom_sf"/>
</dbReference>
<dbReference type="GO" id="GO:0000160">
    <property type="term" value="P:phosphorelay signal transduction system"/>
    <property type="evidence" value="ECO:0007669"/>
    <property type="project" value="UniProtKB-KW"/>
</dbReference>
<reference evidence="4 5" key="1">
    <citation type="journal article" date="2011" name="Front. Microbiol.">
        <title>Genomic signatures of strain selection and enhancement in Bacillus atrophaeus var. globigii, a historical biowarfare simulant.</title>
        <authorList>
            <person name="Gibbons H.S."/>
            <person name="Broomall S.M."/>
            <person name="McNew L.A."/>
            <person name="Daligault H."/>
            <person name="Chapman C."/>
            <person name="Bruce D."/>
            <person name="Karavis M."/>
            <person name="Krepps M."/>
            <person name="McGregor P.A."/>
            <person name="Hong C."/>
            <person name="Park K.H."/>
            <person name="Akmal A."/>
            <person name="Feldman A."/>
            <person name="Lin J.S."/>
            <person name="Chang W.E."/>
            <person name="Higgs B.W."/>
            <person name="Demirev P."/>
            <person name="Lindquist J."/>
            <person name="Liem A."/>
            <person name="Fochler E."/>
            <person name="Read T.D."/>
            <person name="Tapia R."/>
            <person name="Johnson S."/>
            <person name="Bishop-Lilly K.A."/>
            <person name="Detter C."/>
            <person name="Han C."/>
            <person name="Sozhamannan S."/>
            <person name="Rosenzweig C.N."/>
            <person name="Skowronski E.W."/>
        </authorList>
    </citation>
    <scope>NUCLEOTIDE SEQUENCE [LARGE SCALE GENOMIC DNA]</scope>
    <source>
        <strain evidence="4 5">CC-PW-9</strain>
    </source>
</reference>
<keyword evidence="4" id="KW-0418">Kinase</keyword>
<dbReference type="GO" id="GO:0004672">
    <property type="term" value="F:protein kinase activity"/>
    <property type="evidence" value="ECO:0007669"/>
    <property type="project" value="UniProtKB-ARBA"/>
</dbReference>
<dbReference type="AlphaFoldDB" id="A0A432ZR15"/>
<dbReference type="OrthoDB" id="7065606at2"/>
<dbReference type="Proteomes" id="UP000287996">
    <property type="component" value="Unassembled WGS sequence"/>
</dbReference>
<dbReference type="PROSITE" id="PS50894">
    <property type="entry name" value="HPT"/>
    <property type="match status" value="1"/>
</dbReference>
<dbReference type="Gene3D" id="1.20.120.160">
    <property type="entry name" value="HPT domain"/>
    <property type="match status" value="1"/>
</dbReference>
<name>A0A432ZR15_9GAMM</name>
<evidence type="ECO:0000313" key="4">
    <source>
        <dbReference type="EMBL" id="RUO80350.1"/>
    </source>
</evidence>
<protein>
    <submittedName>
        <fullName evidence="4">Histidine kinase</fullName>
    </submittedName>
</protein>
<dbReference type="Pfam" id="PF01627">
    <property type="entry name" value="Hpt"/>
    <property type="match status" value="1"/>
</dbReference>
<evidence type="ECO:0000313" key="5">
    <source>
        <dbReference type="Proteomes" id="UP000287996"/>
    </source>
</evidence>
<proteinExistence type="predicted"/>
<feature type="domain" description="HPt" evidence="3">
    <location>
        <begin position="20"/>
        <end position="111"/>
    </location>
</feature>
<dbReference type="EMBL" id="PIQH01000005">
    <property type="protein sequence ID" value="RUO80350.1"/>
    <property type="molecule type" value="Genomic_DNA"/>
</dbReference>
<keyword evidence="5" id="KW-1185">Reference proteome</keyword>
<dbReference type="RefSeq" id="WP_126841847.1">
    <property type="nucleotide sequence ID" value="NZ_PIQH01000005.1"/>
</dbReference>
<feature type="modified residue" description="Phosphohistidine" evidence="2">
    <location>
        <position position="59"/>
    </location>
</feature>
<evidence type="ECO:0000259" key="3">
    <source>
        <dbReference type="PROSITE" id="PS50894"/>
    </source>
</evidence>
<keyword evidence="1" id="KW-0902">Two-component regulatory system</keyword>
<evidence type="ECO:0000256" key="1">
    <source>
        <dbReference type="ARBA" id="ARBA00023012"/>
    </source>
</evidence>